<sequence length="65" mass="6493">MGNFASCTLARIPGAAKGARVVLPDGGLRLVRPPATAAELMLEAPGHFLADRRGGPRAGQGAAVG</sequence>
<dbReference type="AlphaFoldDB" id="A0A9R0VKX5"/>
<protein>
    <submittedName>
        <fullName evidence="1">Uncharacterized protein</fullName>
    </submittedName>
</protein>
<reference evidence="1 2" key="1">
    <citation type="submission" date="2017-09" db="EMBL/GenBank/DDBJ databases">
        <authorList>
            <consortium name="International Durum Wheat Genome Sequencing Consortium (IDWGSC)"/>
            <person name="Milanesi L."/>
        </authorList>
    </citation>
    <scope>NUCLEOTIDE SEQUENCE [LARGE SCALE GENOMIC DNA]</scope>
    <source>
        <strain evidence="2">cv. Svevo</strain>
    </source>
</reference>
<dbReference type="EMBL" id="LT934115">
    <property type="protein sequence ID" value="VAH63149.1"/>
    <property type="molecule type" value="Genomic_DNA"/>
</dbReference>
<dbReference type="Pfam" id="PF14009">
    <property type="entry name" value="PADRE"/>
    <property type="match status" value="1"/>
</dbReference>
<name>A0A9R0VKX5_TRITD</name>
<dbReference type="Gramene" id="TRITD3Av1G175830.2">
    <property type="protein sequence ID" value="TRITD3Av1G175830.2"/>
    <property type="gene ID" value="TRITD3Av1G175830"/>
</dbReference>
<evidence type="ECO:0000313" key="2">
    <source>
        <dbReference type="Proteomes" id="UP000324705"/>
    </source>
</evidence>
<keyword evidence="2" id="KW-1185">Reference proteome</keyword>
<evidence type="ECO:0000313" key="1">
    <source>
        <dbReference type="EMBL" id="VAH63149.1"/>
    </source>
</evidence>
<organism evidence="1 2">
    <name type="scientific">Triticum turgidum subsp. durum</name>
    <name type="common">Durum wheat</name>
    <name type="synonym">Triticum durum</name>
    <dbReference type="NCBI Taxonomy" id="4567"/>
    <lineage>
        <taxon>Eukaryota</taxon>
        <taxon>Viridiplantae</taxon>
        <taxon>Streptophyta</taxon>
        <taxon>Embryophyta</taxon>
        <taxon>Tracheophyta</taxon>
        <taxon>Spermatophyta</taxon>
        <taxon>Magnoliopsida</taxon>
        <taxon>Liliopsida</taxon>
        <taxon>Poales</taxon>
        <taxon>Poaceae</taxon>
        <taxon>BOP clade</taxon>
        <taxon>Pooideae</taxon>
        <taxon>Triticodae</taxon>
        <taxon>Triticeae</taxon>
        <taxon>Triticinae</taxon>
        <taxon>Triticum</taxon>
    </lineage>
</organism>
<dbReference type="Proteomes" id="UP000324705">
    <property type="component" value="Chromosome 3A"/>
</dbReference>
<gene>
    <name evidence="1" type="ORF">TRITD_3Av1G175830</name>
</gene>
<proteinExistence type="predicted"/>
<dbReference type="InterPro" id="IPR025322">
    <property type="entry name" value="PADRE_dom"/>
</dbReference>
<accession>A0A9R0VKX5</accession>